<evidence type="ECO:0000313" key="1">
    <source>
        <dbReference type="EMBL" id="KAL2343874.1"/>
    </source>
</evidence>
<organism evidence="1 2">
    <name type="scientific">Flemingia macrophylla</name>
    <dbReference type="NCBI Taxonomy" id="520843"/>
    <lineage>
        <taxon>Eukaryota</taxon>
        <taxon>Viridiplantae</taxon>
        <taxon>Streptophyta</taxon>
        <taxon>Embryophyta</taxon>
        <taxon>Tracheophyta</taxon>
        <taxon>Spermatophyta</taxon>
        <taxon>Magnoliopsida</taxon>
        <taxon>eudicotyledons</taxon>
        <taxon>Gunneridae</taxon>
        <taxon>Pentapetalae</taxon>
        <taxon>rosids</taxon>
        <taxon>fabids</taxon>
        <taxon>Fabales</taxon>
        <taxon>Fabaceae</taxon>
        <taxon>Papilionoideae</taxon>
        <taxon>50 kb inversion clade</taxon>
        <taxon>NPAAA clade</taxon>
        <taxon>indigoferoid/millettioid clade</taxon>
        <taxon>Phaseoleae</taxon>
        <taxon>Flemingia</taxon>
    </lineage>
</organism>
<protein>
    <submittedName>
        <fullName evidence="1">Uncharacterized protein</fullName>
    </submittedName>
</protein>
<name>A0ABD1N748_9FABA</name>
<proteinExistence type="predicted"/>
<comment type="caution">
    <text evidence="1">The sequence shown here is derived from an EMBL/GenBank/DDBJ whole genome shotgun (WGS) entry which is preliminary data.</text>
</comment>
<keyword evidence="2" id="KW-1185">Reference proteome</keyword>
<dbReference type="EMBL" id="JBGMDY010000002">
    <property type="protein sequence ID" value="KAL2343874.1"/>
    <property type="molecule type" value="Genomic_DNA"/>
</dbReference>
<evidence type="ECO:0000313" key="2">
    <source>
        <dbReference type="Proteomes" id="UP001603857"/>
    </source>
</evidence>
<gene>
    <name evidence="1" type="ORF">Fmac_005159</name>
</gene>
<dbReference type="Proteomes" id="UP001603857">
    <property type="component" value="Unassembled WGS sequence"/>
</dbReference>
<reference evidence="1 2" key="1">
    <citation type="submission" date="2024-08" db="EMBL/GenBank/DDBJ databases">
        <title>Insights into the chromosomal genome structure of Flemingia macrophylla.</title>
        <authorList>
            <person name="Ding Y."/>
            <person name="Zhao Y."/>
            <person name="Bi W."/>
            <person name="Wu M."/>
            <person name="Zhao G."/>
            <person name="Gong Y."/>
            <person name="Li W."/>
            <person name="Zhang P."/>
        </authorList>
    </citation>
    <scope>NUCLEOTIDE SEQUENCE [LARGE SCALE GENOMIC DNA]</scope>
    <source>
        <strain evidence="1">DYQJB</strain>
        <tissue evidence="1">Leaf</tissue>
    </source>
</reference>
<sequence length="89" mass="9846">MTSVARMASMRKTEFASHQMTGFIFRGYAVVGMVLALDESIAGSGYQTPASITPSLTIWRSSSRGFQQFSLELKDYFRVFSIAPILLNA</sequence>
<accession>A0ABD1N748</accession>
<dbReference type="AlphaFoldDB" id="A0ABD1N748"/>